<evidence type="ECO:0000256" key="2">
    <source>
        <dbReference type="SAM" id="MobiDB-lite"/>
    </source>
</evidence>
<feature type="domain" description="RsbT co-antagonist protein RsbRD N-terminal" evidence="4">
    <location>
        <begin position="33"/>
        <end position="173"/>
    </location>
</feature>
<evidence type="ECO:0000259" key="5">
    <source>
        <dbReference type="Pfam" id="PF17853"/>
    </source>
</evidence>
<feature type="domain" description="PucR C-terminal helix-turn-helix" evidence="3">
    <location>
        <begin position="353"/>
        <end position="403"/>
    </location>
</feature>
<proteinExistence type="inferred from homology"/>
<evidence type="ECO:0000256" key="1">
    <source>
        <dbReference type="ARBA" id="ARBA00006754"/>
    </source>
</evidence>
<dbReference type="Pfam" id="PF17853">
    <property type="entry name" value="GGDEF_2"/>
    <property type="match status" value="1"/>
</dbReference>
<dbReference type="InterPro" id="IPR025736">
    <property type="entry name" value="PucR_C-HTH_dom"/>
</dbReference>
<dbReference type="InterPro" id="IPR042070">
    <property type="entry name" value="PucR_C-HTH_sf"/>
</dbReference>
<dbReference type="PANTHER" id="PTHR33744:SF1">
    <property type="entry name" value="DNA-BINDING TRANSCRIPTIONAL ACTIVATOR ADER"/>
    <property type="match status" value="1"/>
</dbReference>
<dbReference type="AlphaFoldDB" id="A0A6J7IBQ1"/>
<evidence type="ECO:0000313" key="6">
    <source>
        <dbReference type="EMBL" id="CAB4927926.1"/>
    </source>
</evidence>
<name>A0A6J7IBQ1_9ZZZZ</name>
<dbReference type="Pfam" id="PF13556">
    <property type="entry name" value="HTH_30"/>
    <property type="match status" value="1"/>
</dbReference>
<evidence type="ECO:0000259" key="3">
    <source>
        <dbReference type="Pfam" id="PF13556"/>
    </source>
</evidence>
<dbReference type="EMBL" id="CAFBMK010000144">
    <property type="protein sequence ID" value="CAB4927926.1"/>
    <property type="molecule type" value="Genomic_DNA"/>
</dbReference>
<feature type="domain" description="CdaR GGDEF-like" evidence="5">
    <location>
        <begin position="189"/>
        <end position="301"/>
    </location>
</feature>
<organism evidence="6">
    <name type="scientific">freshwater metagenome</name>
    <dbReference type="NCBI Taxonomy" id="449393"/>
    <lineage>
        <taxon>unclassified sequences</taxon>
        <taxon>metagenomes</taxon>
        <taxon>ecological metagenomes</taxon>
    </lineage>
</organism>
<gene>
    <name evidence="6" type="ORF">UFOPK3564_02208</name>
</gene>
<reference evidence="6" key="1">
    <citation type="submission" date="2020-05" db="EMBL/GenBank/DDBJ databases">
        <authorList>
            <person name="Chiriac C."/>
            <person name="Salcher M."/>
            <person name="Ghai R."/>
            <person name="Kavagutti S V."/>
        </authorList>
    </citation>
    <scope>NUCLEOTIDE SEQUENCE</scope>
</reference>
<dbReference type="PANTHER" id="PTHR33744">
    <property type="entry name" value="CARBOHYDRATE DIACID REGULATOR"/>
    <property type="match status" value="1"/>
</dbReference>
<dbReference type="Pfam" id="PF14361">
    <property type="entry name" value="RsbRD_N"/>
    <property type="match status" value="1"/>
</dbReference>
<feature type="region of interest" description="Disordered" evidence="2">
    <location>
        <begin position="419"/>
        <end position="440"/>
    </location>
</feature>
<dbReference type="Gene3D" id="1.10.10.2840">
    <property type="entry name" value="PucR C-terminal helix-turn-helix domain"/>
    <property type="match status" value="1"/>
</dbReference>
<dbReference type="InterPro" id="IPR051448">
    <property type="entry name" value="CdaR-like_regulators"/>
</dbReference>
<comment type="similarity">
    <text evidence="1">Belongs to the CdaR family.</text>
</comment>
<accession>A0A6J7IBQ1</accession>
<protein>
    <submittedName>
        <fullName evidence="6">Unannotated protein</fullName>
    </submittedName>
</protein>
<dbReference type="InterPro" id="IPR041522">
    <property type="entry name" value="CdaR_GGDEF"/>
</dbReference>
<evidence type="ECO:0000259" key="4">
    <source>
        <dbReference type="Pfam" id="PF14361"/>
    </source>
</evidence>
<sequence>MVPQPATDEDRDPAAVADAAVRGLSAEWLARIDRLADGMFEHLQARIPVLDGHPDLRGLTRASCSSNVETILSMLSNGIPSSATVAPVTALEHARAMATVGAEVDDTLRFYRLGHGWFLERWTEALSARVADRAALLAGLQATAAFALEYIDVVSTRVSAEHLAERERRQRRAVVLRGDLVRALMGGEEVDVPAAERGLGHRFAGPQTAFVCWSTREGPELERVAAAVADALGPSRPLLVLESPRVLGGWVAAATGAVDRATLDAVVREAAPHVSVALGRSHHGLEGFVRSRREADRARRVAGLLGGGRAAVAFGDVALLDLLTADLPAARAFVRDELGDLARDDEATAAVRRTVLAVVAPRGGAMAAARELDLHRNTVLQRIHRAETLRGATVEERPRELFLALTLACGLDPAVLRDPAPTADGPVGVRSAHRRVPDAH</sequence>
<dbReference type="InterPro" id="IPR025751">
    <property type="entry name" value="RsbRD_N_dom"/>
</dbReference>